<reference evidence="7" key="1">
    <citation type="journal article" date="2011" name="Genome Res.">
        <title>Phylogeny-wide analysis of social amoeba genomes highlights ancient origins for complex intercellular communication.</title>
        <authorList>
            <person name="Heidel A.J."/>
            <person name="Lawal H.M."/>
            <person name="Felder M."/>
            <person name="Schilde C."/>
            <person name="Helps N.R."/>
            <person name="Tunggal B."/>
            <person name="Rivero F."/>
            <person name="John U."/>
            <person name="Schleicher M."/>
            <person name="Eichinger L."/>
            <person name="Platzer M."/>
            <person name="Noegel A.A."/>
            <person name="Schaap P."/>
            <person name="Gloeckner G."/>
        </authorList>
    </citation>
    <scope>NUCLEOTIDE SEQUENCE [LARGE SCALE GENOMIC DNA]</scope>
    <source>
        <strain evidence="7">SH3</strain>
    </source>
</reference>
<dbReference type="EMBL" id="GL883026">
    <property type="protein sequence ID" value="EGG15108.1"/>
    <property type="molecule type" value="Genomic_DNA"/>
</dbReference>
<feature type="compositionally biased region" description="Pro residues" evidence="4">
    <location>
        <begin position="135"/>
        <end position="145"/>
    </location>
</feature>
<dbReference type="OrthoDB" id="18150at2759"/>
<dbReference type="SUPFAM" id="SSF117281">
    <property type="entry name" value="Kelch motif"/>
    <property type="match status" value="1"/>
</dbReference>
<keyword evidence="7" id="KW-1185">Reference proteome</keyword>
<sequence length="759" mass="85538">MSEQQQEEITNNIDGSSAEQQVVAPLETLIATVDDTTTTTTSSTPVDTTTSSSTTTTTVDNNNNNNVEIQKNVTGVDQPQHQEQEKQEQPQAQQPEQQQQPTEPVQPTEPEQSTPQVQPTAEPVQPTEQQQPAPQVQPTPEPVQPVPQVQPTTEPVQPTQQVQPTTEPVQTTTTAEPIEEVVDKQRKTKCSFHTNDYYNSFCKDCQTPICPQCTLSHKQHNILPTIPFDDFTNKLAVFSTLNVEASDRAQDKAHLLELMAQLEDNNKSCKLLIQERFKEFQFLIKQREMNLEKEIQKEYDATKLELTKRLNLIDKDLSQVQTQWDKSKPYQQSTPTELYETNLFEVLEQYSLSDKKVRHIQTSDYNLLKPVDVPVKFVLDIDQLKKKSIVDELSGLGTISTVKQSTFRPIKLQHHQQEAQSPSILPYKDESSSNNADKSSSKKDRKSSKSDTLDNNNSPLSTGIGSPNYNSGSAAKYIYSIGGWNENGTDLGTCHKYIVESNEWKLLKSVSTDALPFVSSSCASDGKYIYVFGGNYEINTYRRFNINKQTWEKPEKMNRGGGGIAAQFDGKKHIYIFGGKVLDDSKPYHQIVQRIERYNVSTKQFSTVGSMSKHKYSCFTCFDGRYIYLVGGQVVNGRACKEIERFDTVEQKSAIYASLGGGGMVQGCALDPQGECIYYMTQTTFKRFTIATKFIQTLAFPPLTETSCRPTLVFDSKSKIFLFDQNDNFCFDLATSKWSKFNFNRKYSLCGQGCVVSNS</sequence>
<dbReference type="InterPro" id="IPR015915">
    <property type="entry name" value="Kelch-typ_b-propeller"/>
</dbReference>
<dbReference type="OMA" id="HRIERMN"/>
<keyword evidence="1" id="KW-0880">Kelch repeat</keyword>
<evidence type="ECO:0000256" key="1">
    <source>
        <dbReference type="ARBA" id="ARBA00022441"/>
    </source>
</evidence>
<dbReference type="PANTHER" id="PTHR46260">
    <property type="entry name" value="RING-TYPE DOMAIN-CONTAINING PROTEIN"/>
    <property type="match status" value="1"/>
</dbReference>
<evidence type="ECO:0000259" key="5">
    <source>
        <dbReference type="PROSITE" id="PS50119"/>
    </source>
</evidence>
<dbReference type="PANTHER" id="PTHR46260:SF3">
    <property type="entry name" value="RING-TYPE DOMAIN-CONTAINING PROTEIN"/>
    <property type="match status" value="1"/>
</dbReference>
<feature type="compositionally biased region" description="Low complexity" evidence="4">
    <location>
        <begin position="146"/>
        <end position="176"/>
    </location>
</feature>
<feature type="region of interest" description="Disordered" evidence="4">
    <location>
        <begin position="411"/>
        <end position="466"/>
    </location>
</feature>
<feature type="compositionally biased region" description="Polar residues" evidence="4">
    <location>
        <begin position="453"/>
        <end position="466"/>
    </location>
</feature>
<evidence type="ECO:0000256" key="3">
    <source>
        <dbReference type="PROSITE-ProRule" id="PRU00024"/>
    </source>
</evidence>
<dbReference type="SUPFAM" id="SSF57845">
    <property type="entry name" value="B-box zinc-binding domain"/>
    <property type="match status" value="1"/>
</dbReference>
<keyword evidence="3" id="KW-0863">Zinc-finger</keyword>
<dbReference type="KEGG" id="dfa:DFA_09932"/>
<proteinExistence type="predicted"/>
<evidence type="ECO:0000313" key="6">
    <source>
        <dbReference type="EMBL" id="EGG15108.1"/>
    </source>
</evidence>
<evidence type="ECO:0000313" key="7">
    <source>
        <dbReference type="Proteomes" id="UP000007797"/>
    </source>
</evidence>
<feature type="domain" description="B box-type" evidence="5">
    <location>
        <begin position="185"/>
        <end position="225"/>
    </location>
</feature>
<feature type="compositionally biased region" description="Low complexity" evidence="4">
    <location>
        <begin position="33"/>
        <end position="67"/>
    </location>
</feature>
<feature type="region of interest" description="Disordered" evidence="4">
    <location>
        <begin position="33"/>
        <end position="178"/>
    </location>
</feature>
<feature type="compositionally biased region" description="Polar residues" evidence="4">
    <location>
        <begin position="68"/>
        <end position="77"/>
    </location>
</feature>
<keyword evidence="3" id="KW-0862">Zinc</keyword>
<dbReference type="Gene3D" id="3.30.160.60">
    <property type="entry name" value="Classic Zinc Finger"/>
    <property type="match status" value="1"/>
</dbReference>
<dbReference type="STRING" id="1054147.F4Q8T9"/>
<dbReference type="Pfam" id="PF24681">
    <property type="entry name" value="Kelch_KLHDC2_KLHL20_DRC7"/>
    <property type="match status" value="1"/>
</dbReference>
<dbReference type="SMART" id="SM00336">
    <property type="entry name" value="BBOX"/>
    <property type="match status" value="1"/>
</dbReference>
<dbReference type="RefSeq" id="XP_004351828.1">
    <property type="nucleotide sequence ID" value="XM_004351776.1"/>
</dbReference>
<dbReference type="Gene3D" id="2.120.10.80">
    <property type="entry name" value="Kelch-type beta propeller"/>
    <property type="match status" value="1"/>
</dbReference>
<evidence type="ECO:0000256" key="2">
    <source>
        <dbReference type="ARBA" id="ARBA00022737"/>
    </source>
</evidence>
<keyword evidence="3" id="KW-0479">Metal-binding</keyword>
<name>F4Q8T9_CACFS</name>
<dbReference type="InterPro" id="IPR051746">
    <property type="entry name" value="Kelch_domain_containing_8"/>
</dbReference>
<feature type="compositionally biased region" description="Basic and acidic residues" evidence="4">
    <location>
        <begin position="439"/>
        <end position="452"/>
    </location>
</feature>
<keyword evidence="2" id="KW-0677">Repeat</keyword>
<dbReference type="GO" id="GO:0008270">
    <property type="term" value="F:zinc ion binding"/>
    <property type="evidence" value="ECO:0007669"/>
    <property type="project" value="UniProtKB-KW"/>
</dbReference>
<organism evidence="6 7">
    <name type="scientific">Cavenderia fasciculata</name>
    <name type="common">Slime mold</name>
    <name type="synonym">Dictyostelium fasciculatum</name>
    <dbReference type="NCBI Taxonomy" id="261658"/>
    <lineage>
        <taxon>Eukaryota</taxon>
        <taxon>Amoebozoa</taxon>
        <taxon>Evosea</taxon>
        <taxon>Eumycetozoa</taxon>
        <taxon>Dictyostelia</taxon>
        <taxon>Acytosteliales</taxon>
        <taxon>Cavenderiaceae</taxon>
        <taxon>Cavenderia</taxon>
    </lineage>
</organism>
<feature type="region of interest" description="Disordered" evidence="4">
    <location>
        <begin position="1"/>
        <end position="20"/>
    </location>
</feature>
<protein>
    <recommendedName>
        <fullName evidence="5">B box-type domain-containing protein</fullName>
    </recommendedName>
</protein>
<feature type="compositionally biased region" description="Low complexity" evidence="4">
    <location>
        <begin position="89"/>
        <end position="134"/>
    </location>
</feature>
<gene>
    <name evidence="6" type="ORF">DFA_09932</name>
</gene>
<evidence type="ECO:0000256" key="4">
    <source>
        <dbReference type="SAM" id="MobiDB-lite"/>
    </source>
</evidence>
<dbReference type="PROSITE" id="PS50119">
    <property type="entry name" value="ZF_BBOX"/>
    <property type="match status" value="1"/>
</dbReference>
<dbReference type="GeneID" id="14867330"/>
<accession>F4Q8T9</accession>
<dbReference type="AlphaFoldDB" id="F4Q8T9"/>
<dbReference type="Proteomes" id="UP000007797">
    <property type="component" value="Unassembled WGS sequence"/>
</dbReference>
<dbReference type="Pfam" id="PF00643">
    <property type="entry name" value="zf-B_box"/>
    <property type="match status" value="1"/>
</dbReference>
<dbReference type="InterPro" id="IPR000315">
    <property type="entry name" value="Znf_B-box"/>
</dbReference>